<dbReference type="AlphaFoldDB" id="A0A0A9B5Z5"/>
<evidence type="ECO:0000313" key="1">
    <source>
        <dbReference type="EMBL" id="JAD57558.1"/>
    </source>
</evidence>
<dbReference type="EMBL" id="GBRH01240337">
    <property type="protein sequence ID" value="JAD57558.1"/>
    <property type="molecule type" value="Transcribed_RNA"/>
</dbReference>
<proteinExistence type="predicted"/>
<organism evidence="1">
    <name type="scientific">Arundo donax</name>
    <name type="common">Giant reed</name>
    <name type="synonym">Donax arundinaceus</name>
    <dbReference type="NCBI Taxonomy" id="35708"/>
    <lineage>
        <taxon>Eukaryota</taxon>
        <taxon>Viridiplantae</taxon>
        <taxon>Streptophyta</taxon>
        <taxon>Embryophyta</taxon>
        <taxon>Tracheophyta</taxon>
        <taxon>Spermatophyta</taxon>
        <taxon>Magnoliopsida</taxon>
        <taxon>Liliopsida</taxon>
        <taxon>Poales</taxon>
        <taxon>Poaceae</taxon>
        <taxon>PACMAD clade</taxon>
        <taxon>Arundinoideae</taxon>
        <taxon>Arundineae</taxon>
        <taxon>Arundo</taxon>
    </lineage>
</organism>
<accession>A0A0A9B5Z5</accession>
<sequence length="38" mass="4820">MLCQITKMQQKQECYLQTNMVNYFLEMQEHLFVQIDWY</sequence>
<reference evidence="1" key="2">
    <citation type="journal article" date="2015" name="Data Brief">
        <title>Shoot transcriptome of the giant reed, Arundo donax.</title>
        <authorList>
            <person name="Barrero R.A."/>
            <person name="Guerrero F.D."/>
            <person name="Moolhuijzen P."/>
            <person name="Goolsby J.A."/>
            <person name="Tidwell J."/>
            <person name="Bellgard S.E."/>
            <person name="Bellgard M.I."/>
        </authorList>
    </citation>
    <scope>NUCLEOTIDE SEQUENCE</scope>
    <source>
        <tissue evidence="1">Shoot tissue taken approximately 20 cm above the soil surface</tissue>
    </source>
</reference>
<protein>
    <submittedName>
        <fullName evidence="1">Uncharacterized protein</fullName>
    </submittedName>
</protein>
<reference evidence="1" key="1">
    <citation type="submission" date="2014-09" db="EMBL/GenBank/DDBJ databases">
        <authorList>
            <person name="Magalhaes I.L.F."/>
            <person name="Oliveira U."/>
            <person name="Santos F.R."/>
            <person name="Vidigal T.H.D.A."/>
            <person name="Brescovit A.D."/>
            <person name="Santos A.J."/>
        </authorList>
    </citation>
    <scope>NUCLEOTIDE SEQUENCE</scope>
    <source>
        <tissue evidence="1">Shoot tissue taken approximately 20 cm above the soil surface</tissue>
    </source>
</reference>
<name>A0A0A9B5Z5_ARUDO</name>